<evidence type="ECO:0000256" key="3">
    <source>
        <dbReference type="SAM" id="MobiDB-lite"/>
    </source>
</evidence>
<dbReference type="SMART" id="SM00369">
    <property type="entry name" value="LRR_TYP"/>
    <property type="match status" value="4"/>
</dbReference>
<evidence type="ECO:0000256" key="1">
    <source>
        <dbReference type="ARBA" id="ARBA00022614"/>
    </source>
</evidence>
<dbReference type="GO" id="GO:0005737">
    <property type="term" value="C:cytoplasm"/>
    <property type="evidence" value="ECO:0007669"/>
    <property type="project" value="TreeGrafter"/>
</dbReference>
<reference evidence="4" key="1">
    <citation type="submission" date="2023-10" db="EMBL/GenBank/DDBJ databases">
        <title>Genome assemblies of two species of porcelain crab, Petrolisthes cinctipes and Petrolisthes manimaculis (Anomura: Porcellanidae).</title>
        <authorList>
            <person name="Angst P."/>
        </authorList>
    </citation>
    <scope>NUCLEOTIDE SEQUENCE</scope>
    <source>
        <strain evidence="4">PB745_01</strain>
        <tissue evidence="4">Gill</tissue>
    </source>
</reference>
<feature type="compositionally biased region" description="Basic and acidic residues" evidence="3">
    <location>
        <begin position="155"/>
        <end position="177"/>
    </location>
</feature>
<dbReference type="InterPro" id="IPR001611">
    <property type="entry name" value="Leu-rich_rpt"/>
</dbReference>
<gene>
    <name evidence="4" type="ORF">Pcinc_038206</name>
</gene>
<dbReference type="InterPro" id="IPR050216">
    <property type="entry name" value="LRR_domain-containing"/>
</dbReference>
<dbReference type="Gene3D" id="3.80.10.10">
    <property type="entry name" value="Ribonuclease Inhibitor"/>
    <property type="match status" value="1"/>
</dbReference>
<name>A0AAE1BR09_PETCI</name>
<feature type="region of interest" description="Disordered" evidence="3">
    <location>
        <begin position="155"/>
        <end position="235"/>
    </location>
</feature>
<dbReference type="PROSITE" id="PS51450">
    <property type="entry name" value="LRR"/>
    <property type="match status" value="1"/>
</dbReference>
<evidence type="ECO:0000256" key="2">
    <source>
        <dbReference type="ARBA" id="ARBA00022737"/>
    </source>
</evidence>
<keyword evidence="5" id="KW-1185">Reference proteome</keyword>
<dbReference type="Proteomes" id="UP001286313">
    <property type="component" value="Unassembled WGS sequence"/>
</dbReference>
<dbReference type="PANTHER" id="PTHR48051:SF42">
    <property type="entry name" value="LEUCINE-RICH REPEAT-CONTAINING PROTEIN 18-LIKE"/>
    <property type="match status" value="1"/>
</dbReference>
<dbReference type="PANTHER" id="PTHR48051">
    <property type="match status" value="1"/>
</dbReference>
<keyword evidence="2" id="KW-0677">Repeat</keyword>
<evidence type="ECO:0000313" key="4">
    <source>
        <dbReference type="EMBL" id="KAK3855391.1"/>
    </source>
</evidence>
<organism evidence="4 5">
    <name type="scientific">Petrolisthes cinctipes</name>
    <name type="common">Flat porcelain crab</name>
    <dbReference type="NCBI Taxonomy" id="88211"/>
    <lineage>
        <taxon>Eukaryota</taxon>
        <taxon>Metazoa</taxon>
        <taxon>Ecdysozoa</taxon>
        <taxon>Arthropoda</taxon>
        <taxon>Crustacea</taxon>
        <taxon>Multicrustacea</taxon>
        <taxon>Malacostraca</taxon>
        <taxon>Eumalacostraca</taxon>
        <taxon>Eucarida</taxon>
        <taxon>Decapoda</taxon>
        <taxon>Pleocyemata</taxon>
        <taxon>Anomura</taxon>
        <taxon>Galatheoidea</taxon>
        <taxon>Porcellanidae</taxon>
        <taxon>Petrolisthes</taxon>
    </lineage>
</organism>
<dbReference type="Pfam" id="PF13855">
    <property type="entry name" value="LRR_8"/>
    <property type="match status" value="1"/>
</dbReference>
<feature type="compositionally biased region" description="Basic residues" evidence="3">
    <location>
        <begin position="178"/>
        <end position="190"/>
    </location>
</feature>
<accession>A0AAE1BR09</accession>
<dbReference type="InterPro" id="IPR003591">
    <property type="entry name" value="Leu-rich_rpt_typical-subtyp"/>
</dbReference>
<dbReference type="AlphaFoldDB" id="A0AAE1BR09"/>
<proteinExistence type="predicted"/>
<dbReference type="SUPFAM" id="SSF52058">
    <property type="entry name" value="L domain-like"/>
    <property type="match status" value="1"/>
</dbReference>
<keyword evidence="1" id="KW-0433">Leucine-rich repeat</keyword>
<evidence type="ECO:0008006" key="6">
    <source>
        <dbReference type="Google" id="ProtNLM"/>
    </source>
</evidence>
<sequence length="466" mass="51861">MAKNSLRDKLEGDELDLGMLRMTEVPVKEIAALPRATKIDLSSNELTSLPSNFAQSLGHVTRLELGSNKIKELPQNFYKLQNLRHLDLYNNQLTDLPLTFCQLPSLKWLDLKGNPLNETLKKVAGDCLNRKECEAAARNVIAHLKNLQAQIEMEKEEKMKQEREKEEALTKEEDAKLAKKRAERKAAKEKKKAEERAAQEAQKAQLNGSANTDKHYNAIPKPAAPPTKKTKVNQSRGTGGGWSLLAKVNMMLFVFLLTALGTGLYVYTDGDLTPAGITNALPHIAENSGLLAEFVVEVFQPENLKQTAQTVGTAVSETSSHLWSSLQEYTGDLSIYTEPVVDILTEGWLWLRKHALYVYDWITKNVDWDSVVEAIGSAALFMYEQFLVACEELSKNQALMSVLSAIRTQTAVVMDYLALLAGIAWEYISHVILYIQEEGPGILEAAREQAAGALHTVKQSVQDLVK</sequence>
<evidence type="ECO:0000313" key="5">
    <source>
        <dbReference type="Proteomes" id="UP001286313"/>
    </source>
</evidence>
<protein>
    <recommendedName>
        <fullName evidence="6">Leucine-rich repeat-containing protein 59</fullName>
    </recommendedName>
</protein>
<comment type="caution">
    <text evidence="4">The sequence shown here is derived from an EMBL/GenBank/DDBJ whole genome shotgun (WGS) entry which is preliminary data.</text>
</comment>
<dbReference type="EMBL" id="JAWQEG010006240">
    <property type="protein sequence ID" value="KAK3855391.1"/>
    <property type="molecule type" value="Genomic_DNA"/>
</dbReference>
<dbReference type="InterPro" id="IPR032675">
    <property type="entry name" value="LRR_dom_sf"/>
</dbReference>